<comment type="caution">
    <text evidence="1">The sequence shown here is derived from an EMBL/GenBank/DDBJ whole genome shotgun (WGS) entry which is preliminary data.</text>
</comment>
<organism evidence="1 2">
    <name type="scientific">Solanum commersonii</name>
    <name type="common">Commerson's wild potato</name>
    <name type="synonym">Commerson's nightshade</name>
    <dbReference type="NCBI Taxonomy" id="4109"/>
    <lineage>
        <taxon>Eukaryota</taxon>
        <taxon>Viridiplantae</taxon>
        <taxon>Streptophyta</taxon>
        <taxon>Embryophyta</taxon>
        <taxon>Tracheophyta</taxon>
        <taxon>Spermatophyta</taxon>
        <taxon>Magnoliopsida</taxon>
        <taxon>eudicotyledons</taxon>
        <taxon>Gunneridae</taxon>
        <taxon>Pentapetalae</taxon>
        <taxon>asterids</taxon>
        <taxon>lamiids</taxon>
        <taxon>Solanales</taxon>
        <taxon>Solanaceae</taxon>
        <taxon>Solanoideae</taxon>
        <taxon>Solaneae</taxon>
        <taxon>Solanum</taxon>
    </lineage>
</organism>
<reference evidence="1 2" key="1">
    <citation type="submission" date="2020-09" db="EMBL/GenBank/DDBJ databases">
        <title>De no assembly of potato wild relative species, Solanum commersonii.</title>
        <authorList>
            <person name="Cho K."/>
        </authorList>
    </citation>
    <scope>NUCLEOTIDE SEQUENCE [LARGE SCALE GENOMIC DNA]</scope>
    <source>
        <strain evidence="1">LZ3.2</strain>
        <tissue evidence="1">Leaf</tissue>
    </source>
</reference>
<accession>A0A9J5XH85</accession>
<proteinExistence type="predicted"/>
<sequence length="119" mass="13713">MFSSNVTSDREIFLKELQFTTLLDNETGIRVQSRRTNYLKDLAAKIVKIGAGNFLLPISLHDCVHYLCMAFPALQINNTEFQVGKSRPRLQPCFGENTHLGCLIITRKKIEYFLNETFR</sequence>
<dbReference type="AlphaFoldDB" id="A0A9J5XH85"/>
<dbReference type="EMBL" id="JACXVP010000009">
    <property type="protein sequence ID" value="KAG5586983.1"/>
    <property type="molecule type" value="Genomic_DNA"/>
</dbReference>
<evidence type="ECO:0000313" key="1">
    <source>
        <dbReference type="EMBL" id="KAG5586983.1"/>
    </source>
</evidence>
<name>A0A9J5XH85_SOLCO</name>
<dbReference type="Proteomes" id="UP000824120">
    <property type="component" value="Chromosome 9"/>
</dbReference>
<keyword evidence="2" id="KW-1185">Reference proteome</keyword>
<evidence type="ECO:0000313" key="2">
    <source>
        <dbReference type="Proteomes" id="UP000824120"/>
    </source>
</evidence>
<gene>
    <name evidence="1" type="ORF">H5410_047417</name>
</gene>
<protein>
    <submittedName>
        <fullName evidence="1">Uncharacterized protein</fullName>
    </submittedName>
</protein>